<dbReference type="EMBL" id="JAHYIQ010000004">
    <property type="protein sequence ID" value="KAK1132899.1"/>
    <property type="molecule type" value="Genomic_DNA"/>
</dbReference>
<comment type="caution">
    <text evidence="1">The sequence shown here is derived from an EMBL/GenBank/DDBJ whole genome shotgun (WGS) entry which is preliminary data.</text>
</comment>
<keyword evidence="2" id="KW-1185">Reference proteome</keyword>
<evidence type="ECO:0000313" key="2">
    <source>
        <dbReference type="Proteomes" id="UP001177670"/>
    </source>
</evidence>
<organism evidence="1 2">
    <name type="scientific">Melipona bicolor</name>
    <dbReference type="NCBI Taxonomy" id="60889"/>
    <lineage>
        <taxon>Eukaryota</taxon>
        <taxon>Metazoa</taxon>
        <taxon>Ecdysozoa</taxon>
        <taxon>Arthropoda</taxon>
        <taxon>Hexapoda</taxon>
        <taxon>Insecta</taxon>
        <taxon>Pterygota</taxon>
        <taxon>Neoptera</taxon>
        <taxon>Endopterygota</taxon>
        <taxon>Hymenoptera</taxon>
        <taxon>Apocrita</taxon>
        <taxon>Aculeata</taxon>
        <taxon>Apoidea</taxon>
        <taxon>Anthophila</taxon>
        <taxon>Apidae</taxon>
        <taxon>Melipona</taxon>
    </lineage>
</organism>
<sequence length="200" mass="22152">MRENEDKRGEKISIRAESINDLASRKNAMAKGMLYGTVRTGIECLLESRGSLVGKQHGTTEFRPVLTINWRSEASPAIHHPESAYLSRISAISLDLWRPPYRTMPRTGCTLPVQEIVAGLLRRTATRFRPLKFLHEAHAILKCTAAARRAAQSTKRLIRNNERPSAVVFKEFQGTTSISGGVYAALDDLGGLSPPPYLVP</sequence>
<evidence type="ECO:0000313" key="1">
    <source>
        <dbReference type="EMBL" id="KAK1132899.1"/>
    </source>
</evidence>
<reference evidence="1" key="1">
    <citation type="submission" date="2021-10" db="EMBL/GenBank/DDBJ databases">
        <title>Melipona bicolor Genome sequencing and assembly.</title>
        <authorList>
            <person name="Araujo N.S."/>
            <person name="Arias M.C."/>
        </authorList>
    </citation>
    <scope>NUCLEOTIDE SEQUENCE</scope>
    <source>
        <strain evidence="1">USP_2M_L1-L4_2017</strain>
        <tissue evidence="1">Whole body</tissue>
    </source>
</reference>
<accession>A0AA40KU69</accession>
<dbReference type="AlphaFoldDB" id="A0AA40KU69"/>
<gene>
    <name evidence="1" type="ORF">K0M31_014267</name>
</gene>
<name>A0AA40KU69_9HYME</name>
<proteinExistence type="predicted"/>
<protein>
    <submittedName>
        <fullName evidence="1">Uncharacterized protein</fullName>
    </submittedName>
</protein>
<dbReference type="Proteomes" id="UP001177670">
    <property type="component" value="Unassembled WGS sequence"/>
</dbReference>